<keyword evidence="3" id="KW-0309">Germination</keyword>
<evidence type="ECO:0000256" key="3">
    <source>
        <dbReference type="ARBA" id="ARBA00022544"/>
    </source>
</evidence>
<keyword evidence="7" id="KW-0449">Lipoprotein</keyword>
<feature type="signal peptide" evidence="8">
    <location>
        <begin position="1"/>
        <end position="20"/>
    </location>
</feature>
<evidence type="ECO:0000256" key="6">
    <source>
        <dbReference type="ARBA" id="ARBA00023139"/>
    </source>
</evidence>
<dbReference type="EMBL" id="JANCLT010000005">
    <property type="protein sequence ID" value="MCP8969251.1"/>
    <property type="molecule type" value="Genomic_DNA"/>
</dbReference>
<keyword evidence="12" id="KW-1185">Reference proteome</keyword>
<proteinExistence type="inferred from homology"/>
<evidence type="ECO:0000256" key="5">
    <source>
        <dbReference type="ARBA" id="ARBA00023136"/>
    </source>
</evidence>
<evidence type="ECO:0000256" key="7">
    <source>
        <dbReference type="ARBA" id="ARBA00023288"/>
    </source>
</evidence>
<dbReference type="NCBIfam" id="TIGR02887">
    <property type="entry name" value="spore_ger_x_C"/>
    <property type="match status" value="1"/>
</dbReference>
<evidence type="ECO:0000256" key="1">
    <source>
        <dbReference type="ARBA" id="ARBA00004635"/>
    </source>
</evidence>
<dbReference type="GO" id="GO:0016020">
    <property type="term" value="C:membrane"/>
    <property type="evidence" value="ECO:0007669"/>
    <property type="project" value="UniProtKB-SubCell"/>
</dbReference>
<evidence type="ECO:0000259" key="10">
    <source>
        <dbReference type="Pfam" id="PF25198"/>
    </source>
</evidence>
<dbReference type="Proteomes" id="UP001156102">
    <property type="component" value="Unassembled WGS sequence"/>
</dbReference>
<evidence type="ECO:0000256" key="4">
    <source>
        <dbReference type="ARBA" id="ARBA00022729"/>
    </source>
</evidence>
<feature type="domain" description="Spore germination protein N-terminal" evidence="10">
    <location>
        <begin position="21"/>
        <end position="184"/>
    </location>
</feature>
<evidence type="ECO:0000313" key="12">
    <source>
        <dbReference type="Proteomes" id="UP001156102"/>
    </source>
</evidence>
<comment type="caution">
    <text evidence="11">The sequence shown here is derived from an EMBL/GenBank/DDBJ whole genome shotgun (WGS) entry which is preliminary data.</text>
</comment>
<gene>
    <name evidence="11" type="ORF">NK662_11945</name>
</gene>
<keyword evidence="4 8" id="KW-0732">Signal</keyword>
<evidence type="ECO:0000256" key="8">
    <source>
        <dbReference type="SAM" id="SignalP"/>
    </source>
</evidence>
<dbReference type="Pfam" id="PF25198">
    <property type="entry name" value="Spore_GerAC_N"/>
    <property type="match status" value="1"/>
</dbReference>
<dbReference type="InterPro" id="IPR057336">
    <property type="entry name" value="GerAC_N"/>
</dbReference>
<evidence type="ECO:0000256" key="2">
    <source>
        <dbReference type="ARBA" id="ARBA00007886"/>
    </source>
</evidence>
<organism evidence="11 12">
    <name type="scientific">Ectobacillus ponti</name>
    <dbReference type="NCBI Taxonomy" id="2961894"/>
    <lineage>
        <taxon>Bacteria</taxon>
        <taxon>Bacillati</taxon>
        <taxon>Bacillota</taxon>
        <taxon>Bacilli</taxon>
        <taxon>Bacillales</taxon>
        <taxon>Bacillaceae</taxon>
        <taxon>Ectobacillus</taxon>
    </lineage>
</organism>
<name>A0AA42BQC5_9BACI</name>
<dbReference type="InterPro" id="IPR046953">
    <property type="entry name" value="Spore_GerAC-like_C"/>
</dbReference>
<protein>
    <submittedName>
        <fullName evidence="11">Ger(X)C family spore germination protein</fullName>
    </submittedName>
</protein>
<accession>A0AA42BQC5</accession>
<keyword evidence="6" id="KW-0564">Palmitate</keyword>
<dbReference type="RefSeq" id="WP_254759161.1">
    <property type="nucleotide sequence ID" value="NZ_JANCLT010000005.1"/>
</dbReference>
<evidence type="ECO:0000259" key="9">
    <source>
        <dbReference type="Pfam" id="PF05504"/>
    </source>
</evidence>
<dbReference type="InterPro" id="IPR038501">
    <property type="entry name" value="Spore_GerAC_C_sf"/>
</dbReference>
<reference evidence="11" key="1">
    <citation type="submission" date="2022-07" db="EMBL/GenBank/DDBJ databases">
        <authorList>
            <person name="Li W.-J."/>
            <person name="Deng Q.-Q."/>
        </authorList>
    </citation>
    <scope>NUCLEOTIDE SEQUENCE</scope>
    <source>
        <strain evidence="11">SYSU M60031</strain>
    </source>
</reference>
<dbReference type="PANTHER" id="PTHR35789:SF1">
    <property type="entry name" value="SPORE GERMINATION PROTEIN B3"/>
    <property type="match status" value="1"/>
</dbReference>
<dbReference type="GO" id="GO:0009847">
    <property type="term" value="P:spore germination"/>
    <property type="evidence" value="ECO:0007669"/>
    <property type="project" value="InterPro"/>
</dbReference>
<dbReference type="PANTHER" id="PTHR35789">
    <property type="entry name" value="SPORE GERMINATION PROTEIN B3"/>
    <property type="match status" value="1"/>
</dbReference>
<comment type="similarity">
    <text evidence="2">Belongs to the GerABKC lipoprotein family.</text>
</comment>
<dbReference type="Gene3D" id="3.30.300.210">
    <property type="entry name" value="Nutrient germinant receptor protein C, domain 3"/>
    <property type="match status" value="1"/>
</dbReference>
<feature type="chain" id="PRO_5041234020" evidence="8">
    <location>
        <begin position="21"/>
        <end position="406"/>
    </location>
</feature>
<dbReference type="AlphaFoldDB" id="A0AA42BQC5"/>
<dbReference type="InterPro" id="IPR008844">
    <property type="entry name" value="Spore_GerAC-like"/>
</dbReference>
<feature type="domain" description="Spore germination GerAC-like C-terminal" evidence="9">
    <location>
        <begin position="225"/>
        <end position="395"/>
    </location>
</feature>
<comment type="subcellular location">
    <subcellularLocation>
        <location evidence="1">Membrane</location>
        <topology evidence="1">Lipid-anchor</topology>
    </subcellularLocation>
</comment>
<sequence>MRLLKCVGLLLLLLPLSACGDRLELEQQAYVVVMGLDRAEGNLIRVTFQVANPQVGSTDRGSAPNEAPSDIVTFTAPDILSAKDIANSVITRRISFAHLQTMIIGEKLARTQLFHHIMADSIRDPEMRREMNLMVCREKAESFIKRNKPEMETRPHKYYSFMQKRWKDTGFVPYSTMNRYFQRVGRELFLAIYATTKRLKQVEGNEDGYEAGQIPQRSGDPVQMMGSAVFKEGRMVGTMTGEETRYALLLRRRVLAKSFIMSIQDPLNPRFRVSFRVIRSKSTSVSMDVGGERPIVKVRIPLKVQVHSVPSLLNYESNEKNQQLLKKSIQKELQAGAMDIIRRTQTEFQGEPFIWYTEVRRYFRTLQQYEAYDWEKHYTKARVHVDFDLDIESFGKQLKSQQVSGR</sequence>
<dbReference type="Pfam" id="PF05504">
    <property type="entry name" value="Spore_GerAC"/>
    <property type="match status" value="1"/>
</dbReference>
<evidence type="ECO:0000313" key="11">
    <source>
        <dbReference type="EMBL" id="MCP8969251.1"/>
    </source>
</evidence>
<keyword evidence="5" id="KW-0472">Membrane</keyword>